<organism evidence="13 14">
    <name type="scientific">Pseudonocardia aurantiaca</name>
    <dbReference type="NCBI Taxonomy" id="75290"/>
    <lineage>
        <taxon>Bacteria</taxon>
        <taxon>Bacillati</taxon>
        <taxon>Actinomycetota</taxon>
        <taxon>Actinomycetes</taxon>
        <taxon>Pseudonocardiales</taxon>
        <taxon>Pseudonocardiaceae</taxon>
        <taxon>Pseudonocardia</taxon>
    </lineage>
</organism>
<keyword evidence="2" id="KW-0597">Phosphoprotein</keyword>
<dbReference type="Proteomes" id="UP001597145">
    <property type="component" value="Unassembled WGS sequence"/>
</dbReference>
<evidence type="ECO:0000256" key="1">
    <source>
        <dbReference type="ARBA" id="ARBA00004141"/>
    </source>
</evidence>
<dbReference type="RefSeq" id="WP_343973541.1">
    <property type="nucleotide sequence ID" value="NZ_BAAAJG010000004.1"/>
</dbReference>
<keyword evidence="14" id="KW-1185">Reference proteome</keyword>
<evidence type="ECO:0000256" key="5">
    <source>
        <dbReference type="ARBA" id="ARBA00022741"/>
    </source>
</evidence>
<dbReference type="Gene3D" id="1.20.120.620">
    <property type="entry name" value="Backbone structure of the membrane domain of e. Coli histidine kinase receptor kdpd"/>
    <property type="match status" value="1"/>
</dbReference>
<feature type="domain" description="Sensor protein KdpD transmembrane" evidence="12">
    <location>
        <begin position="16"/>
        <end position="120"/>
    </location>
</feature>
<name>A0ABW4FLQ1_9PSEU</name>
<protein>
    <submittedName>
        <fullName evidence="13">DUF4118 domain-containing protein</fullName>
    </submittedName>
</protein>
<evidence type="ECO:0000256" key="7">
    <source>
        <dbReference type="ARBA" id="ARBA00022840"/>
    </source>
</evidence>
<keyword evidence="4 11" id="KW-0812">Transmembrane</keyword>
<keyword evidence="7" id="KW-0067">ATP-binding</keyword>
<dbReference type="Pfam" id="PF13493">
    <property type="entry name" value="DUF4118"/>
    <property type="match status" value="1"/>
</dbReference>
<accession>A0ABW4FLQ1</accession>
<evidence type="ECO:0000259" key="12">
    <source>
        <dbReference type="Pfam" id="PF13493"/>
    </source>
</evidence>
<keyword evidence="5" id="KW-0547">Nucleotide-binding</keyword>
<keyword evidence="3" id="KW-0808">Transferase</keyword>
<keyword evidence="8 11" id="KW-1133">Transmembrane helix</keyword>
<sequence length="264" mass="27829">MQVEPFLQARRSFVVGVAAVVPLVACAVLSLFRDSVANTNAALGLVLVVVAAAATGIRAAGVVAALSSAVWFDFFLTQPYHHFVITDRADIETAVLLLILGVAVSEIALWGRRQQGRASREQGYLDGVLTTAATVGAGRISSGALIDQVCEQIVDVLQIDRCRFDRGTEPVLATLDDQGTVTYDGHPFNVDRSGLPIDAEIALAVRSGGMVHGRFLLTAATRIVRPSLEQLRVAGALADQVGAALAASGHHDRRPPGNARASMN</sequence>
<reference evidence="14" key="1">
    <citation type="journal article" date="2019" name="Int. J. Syst. Evol. Microbiol.">
        <title>The Global Catalogue of Microorganisms (GCM) 10K type strain sequencing project: providing services to taxonomists for standard genome sequencing and annotation.</title>
        <authorList>
            <consortium name="The Broad Institute Genomics Platform"/>
            <consortium name="The Broad Institute Genome Sequencing Center for Infectious Disease"/>
            <person name="Wu L."/>
            <person name="Ma J."/>
        </authorList>
    </citation>
    <scope>NUCLEOTIDE SEQUENCE [LARGE SCALE GENOMIC DNA]</scope>
    <source>
        <strain evidence="14">JCM 12165</strain>
    </source>
</reference>
<evidence type="ECO:0000256" key="3">
    <source>
        <dbReference type="ARBA" id="ARBA00022679"/>
    </source>
</evidence>
<proteinExistence type="predicted"/>
<keyword evidence="9" id="KW-0902">Two-component regulatory system</keyword>
<evidence type="ECO:0000256" key="11">
    <source>
        <dbReference type="SAM" id="Phobius"/>
    </source>
</evidence>
<feature type="transmembrane region" description="Helical" evidence="11">
    <location>
        <begin position="44"/>
        <end position="71"/>
    </location>
</feature>
<gene>
    <name evidence="13" type="ORF">ACFSCY_17690</name>
</gene>
<comment type="caution">
    <text evidence="13">The sequence shown here is derived from an EMBL/GenBank/DDBJ whole genome shotgun (WGS) entry which is preliminary data.</text>
</comment>
<comment type="subcellular location">
    <subcellularLocation>
        <location evidence="1">Membrane</location>
        <topology evidence="1">Multi-pass membrane protein</topology>
    </subcellularLocation>
</comment>
<evidence type="ECO:0000256" key="9">
    <source>
        <dbReference type="ARBA" id="ARBA00023012"/>
    </source>
</evidence>
<evidence type="ECO:0000256" key="8">
    <source>
        <dbReference type="ARBA" id="ARBA00022989"/>
    </source>
</evidence>
<feature type="transmembrane region" description="Helical" evidence="11">
    <location>
        <begin position="91"/>
        <end position="110"/>
    </location>
</feature>
<dbReference type="InterPro" id="IPR038318">
    <property type="entry name" value="KdpD_sf"/>
</dbReference>
<evidence type="ECO:0000256" key="4">
    <source>
        <dbReference type="ARBA" id="ARBA00022692"/>
    </source>
</evidence>
<keyword evidence="6" id="KW-0418">Kinase</keyword>
<evidence type="ECO:0000313" key="14">
    <source>
        <dbReference type="Proteomes" id="UP001597145"/>
    </source>
</evidence>
<evidence type="ECO:0000256" key="10">
    <source>
        <dbReference type="ARBA" id="ARBA00023136"/>
    </source>
</evidence>
<feature type="transmembrane region" description="Helical" evidence="11">
    <location>
        <begin position="12"/>
        <end position="32"/>
    </location>
</feature>
<dbReference type="EMBL" id="JBHUCP010000010">
    <property type="protein sequence ID" value="MFD1531272.1"/>
    <property type="molecule type" value="Genomic_DNA"/>
</dbReference>
<keyword evidence="10 11" id="KW-0472">Membrane</keyword>
<dbReference type="InterPro" id="IPR025201">
    <property type="entry name" value="KdpD_TM"/>
</dbReference>
<evidence type="ECO:0000313" key="13">
    <source>
        <dbReference type="EMBL" id="MFD1531272.1"/>
    </source>
</evidence>
<evidence type="ECO:0000256" key="6">
    <source>
        <dbReference type="ARBA" id="ARBA00022777"/>
    </source>
</evidence>
<evidence type="ECO:0000256" key="2">
    <source>
        <dbReference type="ARBA" id="ARBA00022553"/>
    </source>
</evidence>